<accession>A0A2G9R4P0</accession>
<dbReference type="Proteomes" id="UP000228934">
    <property type="component" value="Unassembled WGS sequence"/>
</dbReference>
<evidence type="ECO:0000256" key="1">
    <source>
        <dbReference type="ARBA" id="ARBA00022441"/>
    </source>
</evidence>
<protein>
    <recommendedName>
        <fullName evidence="3">BTB domain-containing protein</fullName>
    </recommendedName>
</protein>
<reference evidence="5" key="1">
    <citation type="journal article" date="2017" name="Nat. Commun.">
        <title>The North American bullfrog draft genome provides insight into hormonal regulation of long noncoding RNA.</title>
        <authorList>
            <person name="Hammond S.A."/>
            <person name="Warren R.L."/>
            <person name="Vandervalk B.P."/>
            <person name="Kucuk E."/>
            <person name="Khan H."/>
            <person name="Gibb E.A."/>
            <person name="Pandoh P."/>
            <person name="Kirk H."/>
            <person name="Zhao Y."/>
            <person name="Jones M."/>
            <person name="Mungall A.J."/>
            <person name="Coope R."/>
            <person name="Pleasance S."/>
            <person name="Moore R.A."/>
            <person name="Holt R.A."/>
            <person name="Round J.M."/>
            <person name="Ohora S."/>
            <person name="Walle B.V."/>
            <person name="Veldhoen N."/>
            <person name="Helbing C.C."/>
            <person name="Birol I."/>
        </authorList>
    </citation>
    <scope>NUCLEOTIDE SEQUENCE [LARGE SCALE GENOMIC DNA]</scope>
</reference>
<dbReference type="PANTHER" id="PTHR24412">
    <property type="entry name" value="KELCH PROTEIN"/>
    <property type="match status" value="1"/>
</dbReference>
<dbReference type="InterPro" id="IPR011705">
    <property type="entry name" value="BACK"/>
</dbReference>
<evidence type="ECO:0000259" key="3">
    <source>
        <dbReference type="PROSITE" id="PS50097"/>
    </source>
</evidence>
<organism evidence="4 5">
    <name type="scientific">Aquarana catesbeiana</name>
    <name type="common">American bullfrog</name>
    <name type="synonym">Rana catesbeiana</name>
    <dbReference type="NCBI Taxonomy" id="8400"/>
    <lineage>
        <taxon>Eukaryota</taxon>
        <taxon>Metazoa</taxon>
        <taxon>Chordata</taxon>
        <taxon>Craniata</taxon>
        <taxon>Vertebrata</taxon>
        <taxon>Euteleostomi</taxon>
        <taxon>Amphibia</taxon>
        <taxon>Batrachia</taxon>
        <taxon>Anura</taxon>
        <taxon>Neobatrachia</taxon>
        <taxon>Ranoidea</taxon>
        <taxon>Ranidae</taxon>
        <taxon>Aquarana</taxon>
    </lineage>
</organism>
<sequence>CERSRSPPPLPTVLVSGGGRGRAVALSAGSNTDTLEQTIRRRTAWDTFDELRLEDEFCDVTIKVDDVEFRAHKIILSGCRPYFRKLFSGRCTKTEKNVYDIPGITPDMMRLIIQYAYNRKISINSENVRKLFMAADQFIILGLKCLCANFLISQLCPENCIGIDRLSSQFNCPELHENCHAYILHHFQEIASTSEELVDLSITEFEDLINRDDLNVKREEVIFEAIIKWIEHNPNERRQYITTLLPKVRMGLIHNTYLMNNVMTNIHVKDNKECMNIVTSVLKTNNDLNANGSSRSEFMNPMTRPRLPSAILLATGGCSSNDPTKTMEAYDCRADRWVDITYDMESPRAHH</sequence>
<dbReference type="OrthoDB" id="191037at2759"/>
<dbReference type="SMART" id="SM00225">
    <property type="entry name" value="BTB"/>
    <property type="match status" value="1"/>
</dbReference>
<dbReference type="EMBL" id="KV978575">
    <property type="protein sequence ID" value="PIO22826.1"/>
    <property type="molecule type" value="Genomic_DNA"/>
</dbReference>
<dbReference type="Gene3D" id="3.30.710.10">
    <property type="entry name" value="Potassium Channel Kv1.1, Chain A"/>
    <property type="match status" value="1"/>
</dbReference>
<dbReference type="InterPro" id="IPR011333">
    <property type="entry name" value="SKP1/BTB/POZ_sf"/>
</dbReference>
<dbReference type="SMART" id="SM00875">
    <property type="entry name" value="BACK"/>
    <property type="match status" value="1"/>
</dbReference>
<keyword evidence="5" id="KW-1185">Reference proteome</keyword>
<dbReference type="Pfam" id="PF07707">
    <property type="entry name" value="BACK"/>
    <property type="match status" value="1"/>
</dbReference>
<dbReference type="CDD" id="cd18450">
    <property type="entry name" value="BACK_KLHL10"/>
    <property type="match status" value="1"/>
</dbReference>
<dbReference type="InterPro" id="IPR000210">
    <property type="entry name" value="BTB/POZ_dom"/>
</dbReference>
<evidence type="ECO:0000313" key="5">
    <source>
        <dbReference type="Proteomes" id="UP000228934"/>
    </source>
</evidence>
<dbReference type="Gene3D" id="1.25.40.420">
    <property type="match status" value="1"/>
</dbReference>
<feature type="non-terminal residue" evidence="4">
    <location>
        <position position="351"/>
    </location>
</feature>
<dbReference type="PROSITE" id="PS50097">
    <property type="entry name" value="BTB"/>
    <property type="match status" value="1"/>
</dbReference>
<dbReference type="SUPFAM" id="SSF54695">
    <property type="entry name" value="POZ domain"/>
    <property type="match status" value="1"/>
</dbReference>
<gene>
    <name evidence="4" type="ORF">AB205_0009570</name>
</gene>
<dbReference type="AlphaFoldDB" id="A0A2G9R4P0"/>
<dbReference type="InterPro" id="IPR006652">
    <property type="entry name" value="Kelch_1"/>
</dbReference>
<dbReference type="Pfam" id="PF00651">
    <property type="entry name" value="BTB"/>
    <property type="match status" value="1"/>
</dbReference>
<feature type="domain" description="BTB" evidence="3">
    <location>
        <begin position="58"/>
        <end position="125"/>
    </location>
</feature>
<dbReference type="Pfam" id="PF01344">
    <property type="entry name" value="Kelch_1"/>
    <property type="match status" value="1"/>
</dbReference>
<dbReference type="PANTHER" id="PTHR24412:SF172">
    <property type="entry name" value="KELCH-LIKE PROTEIN 10"/>
    <property type="match status" value="1"/>
</dbReference>
<proteinExistence type="predicted"/>
<evidence type="ECO:0000256" key="2">
    <source>
        <dbReference type="ARBA" id="ARBA00022737"/>
    </source>
</evidence>
<evidence type="ECO:0000313" key="4">
    <source>
        <dbReference type="EMBL" id="PIO22826.1"/>
    </source>
</evidence>
<keyword evidence="1" id="KW-0880">Kelch repeat</keyword>
<keyword evidence="2" id="KW-0677">Repeat</keyword>
<dbReference type="FunFam" id="1.25.40.420:FF:000001">
    <property type="entry name" value="Kelch-like family member 12"/>
    <property type="match status" value="1"/>
</dbReference>
<name>A0A2G9R4P0_AQUCT</name>
<feature type="non-terminal residue" evidence="4">
    <location>
        <position position="1"/>
    </location>
</feature>